<dbReference type="EMBL" id="FOVF01000001">
    <property type="protein sequence ID" value="SFM96110.1"/>
    <property type="molecule type" value="Genomic_DNA"/>
</dbReference>
<organism evidence="1 2">
    <name type="scientific">Dokdonella immobilis</name>
    <dbReference type="NCBI Taxonomy" id="578942"/>
    <lineage>
        <taxon>Bacteria</taxon>
        <taxon>Pseudomonadati</taxon>
        <taxon>Pseudomonadota</taxon>
        <taxon>Gammaproteobacteria</taxon>
        <taxon>Lysobacterales</taxon>
        <taxon>Rhodanobacteraceae</taxon>
        <taxon>Dokdonella</taxon>
    </lineage>
</organism>
<dbReference type="AlphaFoldDB" id="A0A1I4V557"/>
<gene>
    <name evidence="1" type="ORF">SAMN05216289_101116</name>
</gene>
<reference evidence="1 2" key="1">
    <citation type="submission" date="2016-10" db="EMBL/GenBank/DDBJ databases">
        <authorList>
            <person name="de Groot N.N."/>
        </authorList>
    </citation>
    <scope>NUCLEOTIDE SEQUENCE [LARGE SCALE GENOMIC DNA]</scope>
    <source>
        <strain evidence="1 2">CGMCC 1.7659</strain>
    </source>
</reference>
<protein>
    <submittedName>
        <fullName evidence="1">Uncharacterized conserved protein, contains Mth938-like domain</fullName>
    </submittedName>
</protein>
<dbReference type="RefSeq" id="WP_092403939.1">
    <property type="nucleotide sequence ID" value="NZ_FOVF01000001.1"/>
</dbReference>
<proteinExistence type="predicted"/>
<accession>A0A1I4V557</accession>
<dbReference type="CDD" id="cd05560">
    <property type="entry name" value="Xcc1710_like"/>
    <property type="match status" value="1"/>
</dbReference>
<dbReference type="PANTHER" id="PTHR21192">
    <property type="entry name" value="NUCLEAR PROTEIN E3-3"/>
    <property type="match status" value="1"/>
</dbReference>
<name>A0A1I4V557_9GAMM</name>
<dbReference type="Pfam" id="PF04430">
    <property type="entry name" value="DUF498"/>
    <property type="match status" value="1"/>
</dbReference>
<sequence>MQLSHDRAEGYFFVRATRERSIVVVDRELHRSFLMAPDQVVEDWPVAAVADLDPASMRRILDLEPEVVVLGTGLRQRFPAQAALIPLLTLGIGVEAMDNAAAARTYNLLAGEGRRVVAAFILPGRPQPPT</sequence>
<dbReference type="InterPro" id="IPR036748">
    <property type="entry name" value="MTH938-like_sf"/>
</dbReference>
<keyword evidence="2" id="KW-1185">Reference proteome</keyword>
<dbReference type="SUPFAM" id="SSF64076">
    <property type="entry name" value="MTH938-like"/>
    <property type="match status" value="1"/>
</dbReference>
<dbReference type="Gene3D" id="3.40.1230.10">
    <property type="entry name" value="MTH938-like"/>
    <property type="match status" value="1"/>
</dbReference>
<dbReference type="OrthoDB" id="9800373at2"/>
<dbReference type="PANTHER" id="PTHR21192:SF2">
    <property type="entry name" value="NADH DEHYDROGENASE [UBIQUINONE] 1 ALPHA SUBCOMPLEX ASSEMBLY FACTOR 3"/>
    <property type="match status" value="1"/>
</dbReference>
<evidence type="ECO:0000313" key="1">
    <source>
        <dbReference type="EMBL" id="SFM96110.1"/>
    </source>
</evidence>
<dbReference type="STRING" id="578942.SAMN05216289_101116"/>
<dbReference type="InterPro" id="IPR007523">
    <property type="entry name" value="NDUFAF3/AAMDC"/>
</dbReference>
<evidence type="ECO:0000313" key="2">
    <source>
        <dbReference type="Proteomes" id="UP000198575"/>
    </source>
</evidence>
<dbReference type="Proteomes" id="UP000198575">
    <property type="component" value="Unassembled WGS sequence"/>
</dbReference>